<sequence>MVCSKCQKKVAKTELVTPAVKNKSEMYYGSHMGSSAGGGGTRGGDSKKSSVTLGNTGVSKVCLIRRPPSPTVSISLLFFAIPHPRVMPVYIHGKQRFFPNIRQGCGTFKDTSRPRKLGIPTLHIQVPVRAAARKRVRDGNIARNAVIENSYVQCAARV</sequence>
<dbReference type="EMBL" id="DS989828">
    <property type="protein sequence ID" value="EFR04732.1"/>
    <property type="molecule type" value="Genomic_DNA"/>
</dbReference>
<keyword evidence="3" id="KW-1185">Reference proteome</keyword>
<dbReference type="VEuPathDB" id="FungiDB:MGYG_07740"/>
<evidence type="ECO:0008006" key="4">
    <source>
        <dbReference type="Google" id="ProtNLM"/>
    </source>
</evidence>
<feature type="region of interest" description="Disordered" evidence="1">
    <location>
        <begin position="31"/>
        <end position="51"/>
    </location>
</feature>
<evidence type="ECO:0000313" key="3">
    <source>
        <dbReference type="Proteomes" id="UP000002669"/>
    </source>
</evidence>
<evidence type="ECO:0000313" key="2">
    <source>
        <dbReference type="EMBL" id="EFR04732.1"/>
    </source>
</evidence>
<dbReference type="GeneID" id="10025736"/>
<name>E4V408_ARTGP</name>
<dbReference type="eggNOG" id="ENOG502SR0H">
    <property type="taxonomic scope" value="Eukaryota"/>
</dbReference>
<dbReference type="Proteomes" id="UP000002669">
    <property type="component" value="Unassembled WGS sequence"/>
</dbReference>
<dbReference type="InParanoid" id="E4V408"/>
<organism evidence="3">
    <name type="scientific">Arthroderma gypseum (strain ATCC MYA-4604 / CBS 118893)</name>
    <name type="common">Microsporum gypseum</name>
    <dbReference type="NCBI Taxonomy" id="535722"/>
    <lineage>
        <taxon>Eukaryota</taxon>
        <taxon>Fungi</taxon>
        <taxon>Dikarya</taxon>
        <taxon>Ascomycota</taxon>
        <taxon>Pezizomycotina</taxon>
        <taxon>Eurotiomycetes</taxon>
        <taxon>Eurotiomycetidae</taxon>
        <taxon>Onygenales</taxon>
        <taxon>Arthrodermataceae</taxon>
        <taxon>Nannizzia</taxon>
    </lineage>
</organism>
<reference evidence="3" key="1">
    <citation type="journal article" date="2012" name="MBio">
        <title>Comparative genome analysis of Trichophyton rubrum and related dermatophytes reveals candidate genes involved in infection.</title>
        <authorList>
            <person name="Martinez D.A."/>
            <person name="Oliver B.G."/>
            <person name="Graeser Y."/>
            <person name="Goldberg J.M."/>
            <person name="Li W."/>
            <person name="Martinez-Rossi N.M."/>
            <person name="Monod M."/>
            <person name="Shelest E."/>
            <person name="Barton R.C."/>
            <person name="Birch E."/>
            <person name="Brakhage A.A."/>
            <person name="Chen Z."/>
            <person name="Gurr S.J."/>
            <person name="Heiman D."/>
            <person name="Heitman J."/>
            <person name="Kosti I."/>
            <person name="Rossi A."/>
            <person name="Saif S."/>
            <person name="Samalova M."/>
            <person name="Saunders C.W."/>
            <person name="Shea T."/>
            <person name="Summerbell R.C."/>
            <person name="Xu J."/>
            <person name="Young S."/>
            <person name="Zeng Q."/>
            <person name="Birren B.W."/>
            <person name="Cuomo C.A."/>
            <person name="White T.C."/>
        </authorList>
    </citation>
    <scope>NUCLEOTIDE SEQUENCE [LARGE SCALE GENOMIC DNA]</scope>
    <source>
        <strain evidence="3">ATCC MYA-4604 / CBS 118893</strain>
    </source>
</reference>
<gene>
    <name evidence="2" type="ORF">MGYG_07740</name>
</gene>
<dbReference type="RefSeq" id="XP_003170495.1">
    <property type="nucleotide sequence ID" value="XM_003170447.1"/>
</dbReference>
<protein>
    <recommendedName>
        <fullName evidence="4">Cysteine-rich PDZ-binding protein</fullName>
    </recommendedName>
</protein>
<evidence type="ECO:0000256" key="1">
    <source>
        <dbReference type="SAM" id="MobiDB-lite"/>
    </source>
</evidence>
<dbReference type="STRING" id="535722.E4V408"/>
<proteinExistence type="predicted"/>
<accession>E4V408</accession>
<dbReference type="OrthoDB" id="147332at2759"/>
<dbReference type="HOGENOM" id="CLU_1668951_0_0_1"/>
<dbReference type="AlphaFoldDB" id="E4V408"/>